<dbReference type="AlphaFoldDB" id="A0A2P8D7A0"/>
<organism evidence="1 2">
    <name type="scientific">Taibaiella chishuiensis</name>
    <dbReference type="NCBI Taxonomy" id="1434707"/>
    <lineage>
        <taxon>Bacteria</taxon>
        <taxon>Pseudomonadati</taxon>
        <taxon>Bacteroidota</taxon>
        <taxon>Chitinophagia</taxon>
        <taxon>Chitinophagales</taxon>
        <taxon>Chitinophagaceae</taxon>
        <taxon>Taibaiella</taxon>
    </lineage>
</organism>
<dbReference type="RefSeq" id="WP_146146689.1">
    <property type="nucleotide sequence ID" value="NZ_PYGD01000002.1"/>
</dbReference>
<sequence length="76" mass="8774">MKKVRISIPFEDNKDRSILTALKAICSYSDLTLEAIAPQLRQFHEGHDIHCDITTLELDTLINILKHHGFMLKVSW</sequence>
<name>A0A2P8D7A0_9BACT</name>
<reference evidence="1 2" key="1">
    <citation type="submission" date="2018-03" db="EMBL/GenBank/DDBJ databases">
        <title>Genomic Encyclopedia of Type Strains, Phase III (KMG-III): the genomes of soil and plant-associated and newly described type strains.</title>
        <authorList>
            <person name="Whitman W."/>
        </authorList>
    </citation>
    <scope>NUCLEOTIDE SEQUENCE [LARGE SCALE GENOMIC DNA]</scope>
    <source>
        <strain evidence="1 2">CGMCC 1.12700</strain>
    </source>
</reference>
<evidence type="ECO:0000313" key="1">
    <source>
        <dbReference type="EMBL" id="PSK93104.1"/>
    </source>
</evidence>
<dbReference type="EMBL" id="PYGD01000002">
    <property type="protein sequence ID" value="PSK93104.1"/>
    <property type="molecule type" value="Genomic_DNA"/>
</dbReference>
<proteinExistence type="predicted"/>
<comment type="caution">
    <text evidence="1">The sequence shown here is derived from an EMBL/GenBank/DDBJ whole genome shotgun (WGS) entry which is preliminary data.</text>
</comment>
<protein>
    <submittedName>
        <fullName evidence="1">Uncharacterized protein</fullName>
    </submittedName>
</protein>
<keyword evidence="2" id="KW-1185">Reference proteome</keyword>
<gene>
    <name evidence="1" type="ORF">B0I18_10273</name>
</gene>
<dbReference type="Proteomes" id="UP000240572">
    <property type="component" value="Unassembled WGS sequence"/>
</dbReference>
<accession>A0A2P8D7A0</accession>
<evidence type="ECO:0000313" key="2">
    <source>
        <dbReference type="Proteomes" id="UP000240572"/>
    </source>
</evidence>